<dbReference type="InterPro" id="IPR000014">
    <property type="entry name" value="PAS"/>
</dbReference>
<organism evidence="12 13">
    <name type="scientific">Desulfomicrobium apsheronum</name>
    <dbReference type="NCBI Taxonomy" id="52560"/>
    <lineage>
        <taxon>Bacteria</taxon>
        <taxon>Pseudomonadati</taxon>
        <taxon>Thermodesulfobacteriota</taxon>
        <taxon>Desulfovibrionia</taxon>
        <taxon>Desulfovibrionales</taxon>
        <taxon>Desulfomicrobiaceae</taxon>
        <taxon>Desulfomicrobium</taxon>
    </lineage>
</organism>
<dbReference type="InterPro" id="IPR036890">
    <property type="entry name" value="HATPase_C_sf"/>
</dbReference>
<dbReference type="CDD" id="cd17546">
    <property type="entry name" value="REC_hyHK_CKI1_RcsC-like"/>
    <property type="match status" value="1"/>
</dbReference>
<dbReference type="Gene3D" id="3.30.565.10">
    <property type="entry name" value="Histidine kinase-like ATPase, C-terminal domain"/>
    <property type="match status" value="1"/>
</dbReference>
<dbReference type="SUPFAM" id="SSF55781">
    <property type="entry name" value="GAF domain-like"/>
    <property type="match status" value="1"/>
</dbReference>
<evidence type="ECO:0000256" key="3">
    <source>
        <dbReference type="ARBA" id="ARBA00022553"/>
    </source>
</evidence>
<protein>
    <recommendedName>
        <fullName evidence="2">histidine kinase</fullName>
        <ecNumber evidence="2">2.7.13.3</ecNumber>
    </recommendedName>
</protein>
<dbReference type="Pfam" id="PF13426">
    <property type="entry name" value="PAS_9"/>
    <property type="match status" value="1"/>
</dbReference>
<dbReference type="PROSITE" id="PS50110">
    <property type="entry name" value="RESPONSE_REGULATORY"/>
    <property type="match status" value="2"/>
</dbReference>
<dbReference type="Gene3D" id="3.30.450.40">
    <property type="match status" value="1"/>
</dbReference>
<evidence type="ECO:0000259" key="11">
    <source>
        <dbReference type="PROSITE" id="PS50113"/>
    </source>
</evidence>
<dbReference type="SMART" id="SM00448">
    <property type="entry name" value="REC"/>
    <property type="match status" value="2"/>
</dbReference>
<dbReference type="PANTHER" id="PTHR45339">
    <property type="entry name" value="HYBRID SIGNAL TRANSDUCTION HISTIDINE KINASE J"/>
    <property type="match status" value="1"/>
</dbReference>
<dbReference type="NCBIfam" id="TIGR00229">
    <property type="entry name" value="sensory_box"/>
    <property type="match status" value="2"/>
</dbReference>
<feature type="domain" description="Response regulatory" evidence="9">
    <location>
        <begin position="5"/>
        <end position="121"/>
    </location>
</feature>
<evidence type="ECO:0000313" key="13">
    <source>
        <dbReference type="Proteomes" id="UP000198635"/>
    </source>
</evidence>
<dbReference type="InterPro" id="IPR003661">
    <property type="entry name" value="HisK_dim/P_dom"/>
</dbReference>
<sequence>MTRTSILIVEDDGILALHITDMLTRMGYTPLPPVATGRQALASVENSDVDLIIMDIELAGPMNGIEAAVHDITKEYDTPVIFVTEFPKALLLQKTKIVSPCDYIFKPIQERELAVTIEMALQRHQLKKQLRETQAALAASEARYRQRFDHAPLGAYMSSPEGTFVSLNLAMARMLGFDSAQEALEHISDIGAQLYFNPSERELFLENLTGRGFVQDFEFRARKINGEIIWLSDTARLEILPGSDSQIISGFIQDITLRKVAEESVQRTTMRLASMVRLLQRPSENLQSFLDASLDEAISLTESRIGYIYHYNEKTQEFSLNSWSRNVMPQCRVAKPQTCYSLAETGLWGEAVRQRKPILVNDYSSGHPLSKGCPEGHIRLTRFLTIPLIMNNAIVAVVGVGNKEMDYTEADILQLQLLMDAVWKAVGQQQAENNYQQLFQSMTAGFALHEIITNENGTPCDYRYLSVNPAFERLTGLRSEDIVGRTVLEIMPDTEPIWIERFGKVALNGDPAKFTSYSKSLGYYYEVSAYCPEPRKFAVIFQDVTELKNTLDRLHATTLRAQELAEQSQAASKAKSEFLANMSHEIRTPLNGIMGMLQLLETTAHNQEQQECCTLALQSANRLTRLLSDILDLSRIEAGKMEIRKDPFCFKETLQEIIDLFMPLTLQSKIKFELYIDSNIPTNVEGDSLRLQQVLTNLIGNAFKFTQQGRITVEAYPLPALKDNQARVFFTVSDTGCGIPEDCLAILFQPFAQAIEGYTRSHQGAGLGLTICKQLVKLMDGNISIESEAGVGTSFHFCATFGILSDSLQQDFSGDVTTQKETPCRVLLAEDDVVTQFAVRKLLEKAGHTVVSAWNGKEAIDLLNVEDFDIILMDIQMPIMDGIEATKKIRTSQTEPKATIPIIALTSYAMAGDRENFLAAGMTDYLSKPTNLADLMRVIANTFNR</sequence>
<evidence type="ECO:0000313" key="12">
    <source>
        <dbReference type="EMBL" id="SFJ41001.1"/>
    </source>
</evidence>
<keyword evidence="4" id="KW-0808">Transferase</keyword>
<dbReference type="SUPFAM" id="SSF52172">
    <property type="entry name" value="CheY-like"/>
    <property type="match status" value="2"/>
</dbReference>
<dbReference type="Proteomes" id="UP000198635">
    <property type="component" value="Unassembled WGS sequence"/>
</dbReference>
<dbReference type="STRING" id="52560.SAMN04488082_10318"/>
<feature type="domain" description="Response regulatory" evidence="9">
    <location>
        <begin position="825"/>
        <end position="943"/>
    </location>
</feature>
<feature type="domain" description="Histidine kinase" evidence="8">
    <location>
        <begin position="581"/>
        <end position="797"/>
    </location>
</feature>
<dbReference type="FunFam" id="3.30.565.10:FF:000010">
    <property type="entry name" value="Sensor histidine kinase RcsC"/>
    <property type="match status" value="1"/>
</dbReference>
<keyword evidence="6" id="KW-0902">Two-component regulatory system</keyword>
<dbReference type="GO" id="GO:0000155">
    <property type="term" value="F:phosphorelay sensor kinase activity"/>
    <property type="evidence" value="ECO:0007669"/>
    <property type="project" value="InterPro"/>
</dbReference>
<dbReference type="InterPro" id="IPR004358">
    <property type="entry name" value="Sig_transdc_His_kin-like_C"/>
</dbReference>
<evidence type="ECO:0000259" key="9">
    <source>
        <dbReference type="PROSITE" id="PS50110"/>
    </source>
</evidence>
<comment type="catalytic activity">
    <reaction evidence="1">
        <text>ATP + protein L-histidine = ADP + protein N-phospho-L-histidine.</text>
        <dbReference type="EC" id="2.7.13.3"/>
    </reaction>
</comment>
<evidence type="ECO:0000256" key="2">
    <source>
        <dbReference type="ARBA" id="ARBA00012438"/>
    </source>
</evidence>
<evidence type="ECO:0000256" key="5">
    <source>
        <dbReference type="ARBA" id="ARBA00022777"/>
    </source>
</evidence>
<feature type="domain" description="PAC" evidence="11">
    <location>
        <begin position="215"/>
        <end position="267"/>
    </location>
</feature>
<dbReference type="InterPro" id="IPR003594">
    <property type="entry name" value="HATPase_dom"/>
</dbReference>
<dbReference type="OrthoDB" id="9758705at2"/>
<reference evidence="13" key="1">
    <citation type="submission" date="2016-10" db="EMBL/GenBank/DDBJ databases">
        <authorList>
            <person name="Varghese N."/>
            <person name="Submissions S."/>
        </authorList>
    </citation>
    <scope>NUCLEOTIDE SEQUENCE [LARGE SCALE GENOMIC DNA]</scope>
    <source>
        <strain evidence="13">DSM 5918</strain>
    </source>
</reference>
<dbReference type="Gene3D" id="1.10.287.130">
    <property type="match status" value="1"/>
</dbReference>
<dbReference type="CDD" id="cd00130">
    <property type="entry name" value="PAS"/>
    <property type="match status" value="1"/>
</dbReference>
<dbReference type="EC" id="2.7.13.3" evidence="2"/>
<evidence type="ECO:0000259" key="10">
    <source>
        <dbReference type="PROSITE" id="PS50112"/>
    </source>
</evidence>
<dbReference type="Gene3D" id="3.30.450.20">
    <property type="entry name" value="PAS domain"/>
    <property type="match status" value="2"/>
</dbReference>
<evidence type="ECO:0000259" key="8">
    <source>
        <dbReference type="PROSITE" id="PS50109"/>
    </source>
</evidence>
<feature type="modified residue" description="4-aspartylphosphate" evidence="7">
    <location>
        <position position="874"/>
    </location>
</feature>
<dbReference type="Pfam" id="PF13188">
    <property type="entry name" value="PAS_8"/>
    <property type="match status" value="1"/>
</dbReference>
<keyword evidence="5" id="KW-0418">Kinase</keyword>
<dbReference type="CDD" id="cd16922">
    <property type="entry name" value="HATPase_EvgS-ArcB-TorS-like"/>
    <property type="match status" value="1"/>
</dbReference>
<dbReference type="CDD" id="cd17534">
    <property type="entry name" value="REC_DC-like"/>
    <property type="match status" value="1"/>
</dbReference>
<dbReference type="InterPro" id="IPR011006">
    <property type="entry name" value="CheY-like_superfamily"/>
</dbReference>
<dbReference type="PROSITE" id="PS50109">
    <property type="entry name" value="HIS_KIN"/>
    <property type="match status" value="1"/>
</dbReference>
<feature type="modified residue" description="4-aspartylphosphate" evidence="7">
    <location>
        <position position="55"/>
    </location>
</feature>
<dbReference type="PRINTS" id="PR00344">
    <property type="entry name" value="BCTRLSENSOR"/>
</dbReference>
<dbReference type="EMBL" id="FORX01000003">
    <property type="protein sequence ID" value="SFJ41001.1"/>
    <property type="molecule type" value="Genomic_DNA"/>
</dbReference>
<dbReference type="PROSITE" id="PS50112">
    <property type="entry name" value="PAS"/>
    <property type="match status" value="1"/>
</dbReference>
<dbReference type="Pfam" id="PF13185">
    <property type="entry name" value="GAF_2"/>
    <property type="match status" value="1"/>
</dbReference>
<dbReference type="SMART" id="SM00387">
    <property type="entry name" value="HATPase_c"/>
    <property type="match status" value="1"/>
</dbReference>
<evidence type="ECO:0000256" key="4">
    <source>
        <dbReference type="ARBA" id="ARBA00022679"/>
    </source>
</evidence>
<dbReference type="PANTHER" id="PTHR45339:SF3">
    <property type="entry name" value="HISTIDINE KINASE"/>
    <property type="match status" value="1"/>
</dbReference>
<dbReference type="InterPro" id="IPR035965">
    <property type="entry name" value="PAS-like_dom_sf"/>
</dbReference>
<evidence type="ECO:0000256" key="7">
    <source>
        <dbReference type="PROSITE-ProRule" id="PRU00169"/>
    </source>
</evidence>
<dbReference type="AlphaFoldDB" id="A0A1I3R6F1"/>
<dbReference type="InterPro" id="IPR003018">
    <property type="entry name" value="GAF"/>
</dbReference>
<dbReference type="Pfam" id="PF00512">
    <property type="entry name" value="HisKA"/>
    <property type="match status" value="1"/>
</dbReference>
<dbReference type="Gene3D" id="3.40.50.2300">
    <property type="match status" value="2"/>
</dbReference>
<dbReference type="SMART" id="SM00065">
    <property type="entry name" value="GAF"/>
    <property type="match status" value="1"/>
</dbReference>
<keyword evidence="13" id="KW-1185">Reference proteome</keyword>
<name>A0A1I3R6F1_9BACT</name>
<evidence type="ECO:0000256" key="1">
    <source>
        <dbReference type="ARBA" id="ARBA00000085"/>
    </source>
</evidence>
<gene>
    <name evidence="12" type="ORF">SAMN04488082_10318</name>
</gene>
<dbReference type="SUPFAM" id="SSF47384">
    <property type="entry name" value="Homodimeric domain of signal transducing histidine kinase"/>
    <property type="match status" value="1"/>
</dbReference>
<proteinExistence type="predicted"/>
<dbReference type="InterPro" id="IPR005467">
    <property type="entry name" value="His_kinase_dom"/>
</dbReference>
<dbReference type="SMART" id="SM00388">
    <property type="entry name" value="HisKA"/>
    <property type="match status" value="1"/>
</dbReference>
<dbReference type="SUPFAM" id="SSF55785">
    <property type="entry name" value="PYP-like sensor domain (PAS domain)"/>
    <property type="match status" value="2"/>
</dbReference>
<dbReference type="PROSITE" id="PS50113">
    <property type="entry name" value="PAC"/>
    <property type="match status" value="1"/>
</dbReference>
<dbReference type="InterPro" id="IPR001789">
    <property type="entry name" value="Sig_transdc_resp-reg_receiver"/>
</dbReference>
<dbReference type="Pfam" id="PF02518">
    <property type="entry name" value="HATPase_c"/>
    <property type="match status" value="1"/>
</dbReference>
<keyword evidence="3 7" id="KW-0597">Phosphoprotein</keyword>
<dbReference type="RefSeq" id="WP_092372887.1">
    <property type="nucleotide sequence ID" value="NZ_FORX01000003.1"/>
</dbReference>
<dbReference type="InterPro" id="IPR029016">
    <property type="entry name" value="GAF-like_dom_sf"/>
</dbReference>
<dbReference type="InterPro" id="IPR000700">
    <property type="entry name" value="PAS-assoc_C"/>
</dbReference>
<dbReference type="Pfam" id="PF00072">
    <property type="entry name" value="Response_reg"/>
    <property type="match status" value="2"/>
</dbReference>
<dbReference type="CDD" id="cd00082">
    <property type="entry name" value="HisKA"/>
    <property type="match status" value="1"/>
</dbReference>
<dbReference type="SMART" id="SM00091">
    <property type="entry name" value="PAS"/>
    <property type="match status" value="2"/>
</dbReference>
<dbReference type="InterPro" id="IPR036097">
    <property type="entry name" value="HisK_dim/P_sf"/>
</dbReference>
<dbReference type="SUPFAM" id="SSF55874">
    <property type="entry name" value="ATPase domain of HSP90 chaperone/DNA topoisomerase II/histidine kinase"/>
    <property type="match status" value="1"/>
</dbReference>
<accession>A0A1I3R6F1</accession>
<evidence type="ECO:0000256" key="6">
    <source>
        <dbReference type="ARBA" id="ARBA00023012"/>
    </source>
</evidence>
<feature type="domain" description="PAS" evidence="10">
    <location>
        <begin position="451"/>
        <end position="491"/>
    </location>
</feature>
<dbReference type="FunFam" id="1.10.287.130:FF:000001">
    <property type="entry name" value="Two-component sensor histidine kinase"/>
    <property type="match status" value="1"/>
</dbReference>